<organism evidence="1 2">
    <name type="scientific">Nocardia vulneris</name>
    <dbReference type="NCBI Taxonomy" id="1141657"/>
    <lineage>
        <taxon>Bacteria</taxon>
        <taxon>Bacillati</taxon>
        <taxon>Actinomycetota</taxon>
        <taxon>Actinomycetes</taxon>
        <taxon>Mycobacteriales</taxon>
        <taxon>Nocardiaceae</taxon>
        <taxon>Nocardia</taxon>
    </lineage>
</organism>
<keyword evidence="2" id="KW-1185">Reference proteome</keyword>
<comment type="caution">
    <text evidence="1">The sequence shown here is derived from an EMBL/GenBank/DDBJ whole genome shotgun (WGS) entry which is preliminary data.</text>
</comment>
<proteinExistence type="predicted"/>
<gene>
    <name evidence="1" type="ORF">FG87_13775</name>
</gene>
<sequence>MGDTKGFAIPAERNPNGLPAELVFPWDQAAYVVTWAEHLGVDEPVRDRMSVLQKMLGDPSKVSSVLAAWQQAVTELTKAVDGSNDGMGLATANENLKARWAGTARDAAVDYVDRLATSTRSNNGHIAQIATYLNDLGAYVTTAYTNATSNVQSTAASLAQYEAARKKAQTNALIVIFTGGAGGTDSYQSAALEFVDRFMTDTKSLLDNLSKYMVDTGGKIDDVITKINQVEVPAAIAPAALTVPGWQPRNPTGPGWGTPS</sequence>
<dbReference type="EMBL" id="JNFP01000014">
    <property type="protein sequence ID" value="KIA64329.1"/>
    <property type="molecule type" value="Genomic_DNA"/>
</dbReference>
<evidence type="ECO:0000313" key="2">
    <source>
        <dbReference type="Proteomes" id="UP000031364"/>
    </source>
</evidence>
<evidence type="ECO:0000313" key="1">
    <source>
        <dbReference type="EMBL" id="KIA64329.1"/>
    </source>
</evidence>
<name>A0ABR4ZGA2_9NOCA</name>
<accession>A0ABR4ZGA2</accession>
<dbReference type="RefSeq" id="WP_043669631.1">
    <property type="nucleotide sequence ID" value="NZ_BDCI01000004.1"/>
</dbReference>
<reference evidence="1 2" key="1">
    <citation type="journal article" date="2014" name="Int. J. Syst. Evol. Microbiol.">
        <title>Nocardia vulneris sp. nov., isolated from wounds of human patients in North America.</title>
        <authorList>
            <person name="Lasker B.A."/>
            <person name="Bell M."/>
            <person name="Klenk H.P."/>
            <person name="Sproer C."/>
            <person name="Schumann C."/>
            <person name="Schumann P."/>
            <person name="Brown J.M."/>
        </authorList>
    </citation>
    <scope>NUCLEOTIDE SEQUENCE [LARGE SCALE GENOMIC DNA]</scope>
    <source>
        <strain evidence="1 2">W9851</strain>
    </source>
</reference>
<dbReference type="Proteomes" id="UP000031364">
    <property type="component" value="Unassembled WGS sequence"/>
</dbReference>
<protein>
    <recommendedName>
        <fullName evidence="3">PPE family domain-containing protein</fullName>
    </recommendedName>
</protein>
<evidence type="ECO:0008006" key="3">
    <source>
        <dbReference type="Google" id="ProtNLM"/>
    </source>
</evidence>